<dbReference type="AlphaFoldDB" id="A0AAV1UGT7"/>
<protein>
    <submittedName>
        <fullName evidence="2">Uncharacterized protein</fullName>
    </submittedName>
</protein>
<sequence>MRISAWFDLFKFNWFRRCRSCGVRGSKCLCHRPSLALEHIFFLEERKNKFGARNFSHVSDTLMTTNSTTMLANSTSSMGASSSNVSGSTVVMWGSTSFMDSEVNPTDYVYDAAPSAFSASACSHDSVTSRVHPVRENAHNCMNAHRHQMQRSIATSDVYTTTTTTTTTLVRKQSGRMVSKPNRRHHNDATTQPPIKEIVMGEFVHCTEENVLVSLPHRRQQFVPHRNRRAQSKSATMNSTRPQYKEEPGVSFQFYGRGGTVAPAVSVSSTLMGSNRSMSSTSTTDSFCIGPSSISSVRASQCSSRVSLETNYGSLNQKQSLLNNKSRFIDGGYAPSIQENGEAQALQQLTGWFLASSIPTQESSFTMTG</sequence>
<organism evidence="2 3">
    <name type="scientific">Peronospora matthiolae</name>
    <dbReference type="NCBI Taxonomy" id="2874970"/>
    <lineage>
        <taxon>Eukaryota</taxon>
        <taxon>Sar</taxon>
        <taxon>Stramenopiles</taxon>
        <taxon>Oomycota</taxon>
        <taxon>Peronosporomycetes</taxon>
        <taxon>Peronosporales</taxon>
        <taxon>Peronosporaceae</taxon>
        <taxon>Peronospora</taxon>
    </lineage>
</organism>
<reference evidence="2" key="1">
    <citation type="submission" date="2024-01" db="EMBL/GenBank/DDBJ databases">
        <authorList>
            <person name="Webb A."/>
        </authorList>
    </citation>
    <scope>NUCLEOTIDE SEQUENCE</scope>
    <source>
        <strain evidence="2">Pm1</strain>
    </source>
</reference>
<evidence type="ECO:0000256" key="1">
    <source>
        <dbReference type="SAM" id="MobiDB-lite"/>
    </source>
</evidence>
<proteinExistence type="predicted"/>
<comment type="caution">
    <text evidence="2">The sequence shown here is derived from an EMBL/GenBank/DDBJ whole genome shotgun (WGS) entry which is preliminary data.</text>
</comment>
<evidence type="ECO:0000313" key="3">
    <source>
        <dbReference type="Proteomes" id="UP001162060"/>
    </source>
</evidence>
<evidence type="ECO:0000313" key="2">
    <source>
        <dbReference type="EMBL" id="CAK7932888.1"/>
    </source>
</evidence>
<dbReference type="EMBL" id="CAKLBY020000192">
    <property type="protein sequence ID" value="CAK7932888.1"/>
    <property type="molecule type" value="Genomic_DNA"/>
</dbReference>
<feature type="compositionally biased region" description="Polar residues" evidence="1">
    <location>
        <begin position="232"/>
        <end position="242"/>
    </location>
</feature>
<feature type="region of interest" description="Disordered" evidence="1">
    <location>
        <begin position="223"/>
        <end position="245"/>
    </location>
</feature>
<dbReference type="Proteomes" id="UP001162060">
    <property type="component" value="Unassembled WGS sequence"/>
</dbReference>
<accession>A0AAV1UGT7</accession>
<name>A0AAV1UGT7_9STRA</name>
<gene>
    <name evidence="2" type="ORF">PM001_LOCUS18038</name>
</gene>